<keyword evidence="2" id="KW-1185">Reference proteome</keyword>
<evidence type="ECO:0008006" key="3">
    <source>
        <dbReference type="Google" id="ProtNLM"/>
    </source>
</evidence>
<name>A0A9P5SP46_9FUNG</name>
<protein>
    <recommendedName>
        <fullName evidence="3">F-box domain-containing protein</fullName>
    </recommendedName>
</protein>
<dbReference type="EMBL" id="JAAAUY010000117">
    <property type="protein sequence ID" value="KAF9335062.1"/>
    <property type="molecule type" value="Genomic_DNA"/>
</dbReference>
<proteinExistence type="predicted"/>
<dbReference type="CDD" id="cd09917">
    <property type="entry name" value="F-box_SF"/>
    <property type="match status" value="1"/>
</dbReference>
<gene>
    <name evidence="1" type="ORF">BG006_000927</name>
</gene>
<sequence length="849" mass="97398">MLLTHPLLLVEIQERIAQYLDTNDLLACTLVCHLWSRSFLPALWCSVVASPTGPDFLDPQNQPLIRHIRHLDVRLHPSNSLLSTRFTHLTSLKISPVDRHPLNDEHTLWTPLAEILHTLSNGPLSSIELYRHAGTISFWNALSTCTGLNSIKLSNLALEHHLFVPFWRAASRAESIHFRNATARARGHPFQPIFRKRFFRLKHLVLEGESAVLWTRGRSLPWLRAPNLETIRCSGGHWHTDLCNLALEIGRAHQAAAVGQRFYGRGGAEYDLQYIYYPFDENASGGEIRDRTDRLWDGDPEEMAQYCGLVPGRKIRALECLWLEKRLFGEIKAVIENMEELERFVAHHLHDPGRIVEALWMHVETLVEVDLWQSRLSSTDTVRFLQTCPRLRVFGASKLDMATICMGQPWVCVGLRQLNVQLVSRVASWKEREVSVLEQELVLQRLAGLPALEYFFMPKYWQLVALGLERLKGLRKVRDVWFVRESINKLKIADAEWMVQHWPDLKKVHVLDNRDLKDIPGASRSRNSLRNISTLKTSWLVFSSAKPAAFLSARRSGTPSSSSSSGPDFFAPQNQPLLHHIRILDYRTIPPETQLATLGFTHLTCLKICALGLGELDDLGRLWTLIAKCTHLRTLVLRKLTITRTVTVPFWKVCHLVETLWLNNVSVNAEGSTFYPWFHKRFARLKDIILEGGSRLRRTHGSSLPWLCAPFLESIRCTGGIKRGDMCKLVEEIEQATGAANEGRVFYYNGGLARGELSFSEYDYDNWWSPNPEDPIDTELFRGLIPGNKIREFHCPLPHLRSDDLAKVICNMDALEKFLVRQVRHAKFELESLLKHLNTWWSWIFRAVT</sequence>
<dbReference type="InterPro" id="IPR036047">
    <property type="entry name" value="F-box-like_dom_sf"/>
</dbReference>
<dbReference type="SUPFAM" id="SSF52047">
    <property type="entry name" value="RNI-like"/>
    <property type="match status" value="1"/>
</dbReference>
<dbReference type="InterPro" id="IPR032675">
    <property type="entry name" value="LRR_dom_sf"/>
</dbReference>
<dbReference type="SUPFAM" id="SSF81383">
    <property type="entry name" value="F-box domain"/>
    <property type="match status" value="1"/>
</dbReference>
<organism evidence="1 2">
    <name type="scientific">Podila minutissima</name>
    <dbReference type="NCBI Taxonomy" id="64525"/>
    <lineage>
        <taxon>Eukaryota</taxon>
        <taxon>Fungi</taxon>
        <taxon>Fungi incertae sedis</taxon>
        <taxon>Mucoromycota</taxon>
        <taxon>Mortierellomycotina</taxon>
        <taxon>Mortierellomycetes</taxon>
        <taxon>Mortierellales</taxon>
        <taxon>Mortierellaceae</taxon>
        <taxon>Podila</taxon>
    </lineage>
</organism>
<dbReference type="AlphaFoldDB" id="A0A9P5SP46"/>
<dbReference type="Gene3D" id="3.80.10.10">
    <property type="entry name" value="Ribonuclease Inhibitor"/>
    <property type="match status" value="1"/>
</dbReference>
<accession>A0A9P5SP46</accession>
<evidence type="ECO:0000313" key="1">
    <source>
        <dbReference type="EMBL" id="KAF9335062.1"/>
    </source>
</evidence>
<reference evidence="1" key="1">
    <citation type="journal article" date="2020" name="Fungal Divers.">
        <title>Resolving the Mortierellaceae phylogeny through synthesis of multi-gene phylogenetics and phylogenomics.</title>
        <authorList>
            <person name="Vandepol N."/>
            <person name="Liber J."/>
            <person name="Desiro A."/>
            <person name="Na H."/>
            <person name="Kennedy M."/>
            <person name="Barry K."/>
            <person name="Grigoriev I.V."/>
            <person name="Miller A.N."/>
            <person name="O'Donnell K."/>
            <person name="Stajich J.E."/>
            <person name="Bonito G."/>
        </authorList>
    </citation>
    <scope>NUCLEOTIDE SEQUENCE</scope>
    <source>
        <strain evidence="1">NVP1</strain>
    </source>
</reference>
<dbReference type="Proteomes" id="UP000696485">
    <property type="component" value="Unassembled WGS sequence"/>
</dbReference>
<comment type="caution">
    <text evidence="1">The sequence shown here is derived from an EMBL/GenBank/DDBJ whole genome shotgun (WGS) entry which is preliminary data.</text>
</comment>
<evidence type="ECO:0000313" key="2">
    <source>
        <dbReference type="Proteomes" id="UP000696485"/>
    </source>
</evidence>